<dbReference type="Proteomes" id="UP000449092">
    <property type="component" value="Unassembled WGS sequence"/>
</dbReference>
<proteinExistence type="predicted"/>
<sequence>MQLFLGKKYGVALLGVFVCAVVLLVLSAAYRTTNDSTTEVTIAPVKVPCTGDFLKECFVIDNVVQDYRIDNFAFQEGYTYVVSLQERERGDGFVVRNVISRQAASREERNAVLRQFGRLSERELMLLNVLPPESQIGPEITDTDDTSLVLPDVTPPSTSDSHTVPRNDQSQHVIVQELHVAPYFVSCGAGYANECLSVDGEVFYGDITGFDYEEGYEYMVRVEREPLPATGVYSYTLVEILSKEFVDSLVL</sequence>
<comment type="caution">
    <text evidence="2">The sequence shown here is derived from an EMBL/GenBank/DDBJ whole genome shotgun (WGS) entry which is preliminary data.</text>
</comment>
<accession>A0A845D977</accession>
<dbReference type="Pfam" id="PF14302">
    <property type="entry name" value="DUF4377"/>
    <property type="match status" value="1"/>
</dbReference>
<dbReference type="EMBL" id="VXOY01000004">
    <property type="protein sequence ID" value="MYE37935.1"/>
    <property type="molecule type" value="Genomic_DNA"/>
</dbReference>
<evidence type="ECO:0000313" key="3">
    <source>
        <dbReference type="Proteomes" id="UP000449092"/>
    </source>
</evidence>
<protein>
    <submittedName>
        <fullName evidence="2">DUF4377 domain-containing protein</fullName>
    </submittedName>
</protein>
<name>A0A845D977_9BACT</name>
<dbReference type="InterPro" id="IPR025485">
    <property type="entry name" value="DUF4377"/>
</dbReference>
<gene>
    <name evidence="2" type="ORF">F4X82_00220</name>
</gene>
<evidence type="ECO:0000313" key="2">
    <source>
        <dbReference type="EMBL" id="MYE37935.1"/>
    </source>
</evidence>
<organism evidence="2 3">
    <name type="scientific">Candidatus Spechtbacteria bacterium SB0662_bin_43</name>
    <dbReference type="NCBI Taxonomy" id="2604897"/>
    <lineage>
        <taxon>Bacteria</taxon>
        <taxon>Candidatus Spechtiibacteriota</taxon>
    </lineage>
</organism>
<evidence type="ECO:0000259" key="1">
    <source>
        <dbReference type="Pfam" id="PF14302"/>
    </source>
</evidence>
<reference evidence="2 3" key="1">
    <citation type="submission" date="2019-09" db="EMBL/GenBank/DDBJ databases">
        <title>Characterisation of the sponge microbiome using genome-centric metagenomics.</title>
        <authorList>
            <person name="Engelberts J.P."/>
            <person name="Robbins S.J."/>
            <person name="De Goeij J.M."/>
            <person name="Aranda M."/>
            <person name="Bell S.C."/>
            <person name="Webster N.S."/>
        </authorList>
    </citation>
    <scope>NUCLEOTIDE SEQUENCE [LARGE SCALE GENOMIC DNA]</scope>
    <source>
        <strain evidence="2">SB0662_bin_43</strain>
    </source>
</reference>
<dbReference type="AlphaFoldDB" id="A0A845D977"/>
<feature type="domain" description="DUF4377" evidence="1">
    <location>
        <begin position="180"/>
        <end position="243"/>
    </location>
</feature>